<dbReference type="GO" id="GO:0005739">
    <property type="term" value="C:mitochondrion"/>
    <property type="evidence" value="ECO:0007669"/>
    <property type="project" value="TreeGrafter"/>
</dbReference>
<proteinExistence type="inferred from homology"/>
<gene>
    <name evidence="5" type="primary">COQ10B</name>
    <name evidence="5" type="ORF">HK099_002600</name>
</gene>
<dbReference type="AlphaFoldDB" id="A0AAD5XVG5"/>
<dbReference type="InterPro" id="IPR023393">
    <property type="entry name" value="START-like_dom_sf"/>
</dbReference>
<comment type="function">
    <text evidence="3">Required for the function of coenzyme Q in the respiratory chain. May serve as a chaperone or may be involved in the transport of Q6 from its site of synthesis to the catalytic sites of the respiratory complexes.</text>
</comment>
<evidence type="ECO:0000313" key="5">
    <source>
        <dbReference type="EMBL" id="KAJ3200561.1"/>
    </source>
</evidence>
<evidence type="ECO:0000256" key="1">
    <source>
        <dbReference type="ARBA" id="ARBA00006885"/>
    </source>
</evidence>
<comment type="caution">
    <text evidence="5">The sequence shown here is derived from an EMBL/GenBank/DDBJ whole genome shotgun (WGS) entry which is preliminary data.</text>
</comment>
<sequence length="224" mass="25272">MLSFLPSSVTNTLLKFNTTPKLIKFSSNKLIGHSPSELYSIISNVNDYSNFIPWCTKSVVTKNCSVPKEESVVKFKAELGIGFNSFQEKYTSLVICEKDKSALASNSTLFTVLNTTWTLDAKKNTNSKITNLNFDLEFKFKNVIYSNLSQIFLDKVSLEMIKAFEERAKEKFGKPTDLNYFFDDKLNVKVRNDITENRKFVVGNPAENLKSTDVGSVLLGGKKI</sequence>
<evidence type="ECO:0000256" key="2">
    <source>
        <dbReference type="ARBA" id="ARBA00011814"/>
    </source>
</evidence>
<protein>
    <submittedName>
        <fullName evidence="5">Coenzyme Q-binding protein COQ10 B, mitochondrial</fullName>
    </submittedName>
</protein>
<reference evidence="5" key="1">
    <citation type="submission" date="2020-05" db="EMBL/GenBank/DDBJ databases">
        <title>Phylogenomic resolution of chytrid fungi.</title>
        <authorList>
            <person name="Stajich J.E."/>
            <person name="Amses K."/>
            <person name="Simmons R."/>
            <person name="Seto K."/>
            <person name="Myers J."/>
            <person name="Bonds A."/>
            <person name="Quandt C.A."/>
            <person name="Barry K."/>
            <person name="Liu P."/>
            <person name="Grigoriev I."/>
            <person name="Longcore J.E."/>
            <person name="James T.Y."/>
        </authorList>
    </citation>
    <scope>NUCLEOTIDE SEQUENCE</scope>
    <source>
        <strain evidence="5">JEL0476</strain>
    </source>
</reference>
<dbReference type="Proteomes" id="UP001211065">
    <property type="component" value="Unassembled WGS sequence"/>
</dbReference>
<dbReference type="PANTHER" id="PTHR12901:SF10">
    <property type="entry name" value="COENZYME Q-BINDING PROTEIN COQ10, MITOCHONDRIAL"/>
    <property type="match status" value="1"/>
</dbReference>
<dbReference type="GO" id="GO:0048039">
    <property type="term" value="F:ubiquinone binding"/>
    <property type="evidence" value="ECO:0007669"/>
    <property type="project" value="InterPro"/>
</dbReference>
<evidence type="ECO:0000313" key="6">
    <source>
        <dbReference type="Proteomes" id="UP001211065"/>
    </source>
</evidence>
<comment type="subunit">
    <text evidence="2">Interacts with coenzyme Q.</text>
</comment>
<comment type="similarity">
    <text evidence="1">Belongs to the COQ10 family.</text>
</comment>
<dbReference type="EMBL" id="JADGJW010001879">
    <property type="protein sequence ID" value="KAJ3200561.1"/>
    <property type="molecule type" value="Genomic_DNA"/>
</dbReference>
<accession>A0AAD5XVG5</accession>
<dbReference type="PANTHER" id="PTHR12901">
    <property type="entry name" value="SPERM PROTEIN HOMOLOG"/>
    <property type="match status" value="1"/>
</dbReference>
<dbReference type="GO" id="GO:0045333">
    <property type="term" value="P:cellular respiration"/>
    <property type="evidence" value="ECO:0007669"/>
    <property type="project" value="InterPro"/>
</dbReference>
<evidence type="ECO:0000259" key="4">
    <source>
        <dbReference type="Pfam" id="PF03364"/>
    </source>
</evidence>
<dbReference type="InterPro" id="IPR044996">
    <property type="entry name" value="COQ10-like"/>
</dbReference>
<keyword evidence="6" id="KW-1185">Reference proteome</keyword>
<name>A0AAD5XVG5_9FUNG</name>
<dbReference type="InterPro" id="IPR005031">
    <property type="entry name" value="COQ10_START"/>
</dbReference>
<dbReference type="SUPFAM" id="SSF55961">
    <property type="entry name" value="Bet v1-like"/>
    <property type="match status" value="1"/>
</dbReference>
<organism evidence="5 6">
    <name type="scientific">Clydaea vesicula</name>
    <dbReference type="NCBI Taxonomy" id="447962"/>
    <lineage>
        <taxon>Eukaryota</taxon>
        <taxon>Fungi</taxon>
        <taxon>Fungi incertae sedis</taxon>
        <taxon>Chytridiomycota</taxon>
        <taxon>Chytridiomycota incertae sedis</taxon>
        <taxon>Chytridiomycetes</taxon>
        <taxon>Lobulomycetales</taxon>
        <taxon>Lobulomycetaceae</taxon>
        <taxon>Clydaea</taxon>
    </lineage>
</organism>
<evidence type="ECO:0000256" key="3">
    <source>
        <dbReference type="ARBA" id="ARBA00024947"/>
    </source>
</evidence>
<dbReference type="Gene3D" id="3.30.530.20">
    <property type="match status" value="1"/>
</dbReference>
<dbReference type="Pfam" id="PF03364">
    <property type="entry name" value="Polyketide_cyc"/>
    <property type="match status" value="1"/>
</dbReference>
<feature type="domain" description="Coenzyme Q-binding protein COQ10 START" evidence="4">
    <location>
        <begin position="31"/>
        <end position="165"/>
    </location>
</feature>
<dbReference type="CDD" id="cd07813">
    <property type="entry name" value="COQ10p_like"/>
    <property type="match status" value="1"/>
</dbReference>